<dbReference type="NCBIfam" id="TIGR00229">
    <property type="entry name" value="sensory_box"/>
    <property type="match status" value="2"/>
</dbReference>
<feature type="domain" description="PAC" evidence="2">
    <location>
        <begin position="341"/>
        <end position="393"/>
    </location>
</feature>
<dbReference type="InterPro" id="IPR000160">
    <property type="entry name" value="GGDEF_dom"/>
</dbReference>
<dbReference type="InterPro" id="IPR013655">
    <property type="entry name" value="PAS_fold_3"/>
</dbReference>
<feature type="domain" description="PAS" evidence="1">
    <location>
        <begin position="143"/>
        <end position="212"/>
    </location>
</feature>
<dbReference type="Gene3D" id="3.30.70.270">
    <property type="match status" value="1"/>
</dbReference>
<dbReference type="Pfam" id="PF08447">
    <property type="entry name" value="PAS_3"/>
    <property type="match status" value="1"/>
</dbReference>
<dbReference type="SUPFAM" id="SSF55073">
    <property type="entry name" value="Nucleotide cyclase"/>
    <property type="match status" value="1"/>
</dbReference>
<dbReference type="EMBL" id="CP022315">
    <property type="protein sequence ID" value="ASK63659.1"/>
    <property type="molecule type" value="Genomic_DNA"/>
</dbReference>
<dbReference type="AlphaFoldDB" id="A0A220U6A5"/>
<accession>A0A220U6A5</accession>
<proteinExistence type="predicted"/>
<dbReference type="RefSeq" id="WP_089062918.1">
    <property type="nucleotide sequence ID" value="NZ_CP022315.1"/>
</dbReference>
<evidence type="ECO:0000259" key="1">
    <source>
        <dbReference type="PROSITE" id="PS50112"/>
    </source>
</evidence>
<dbReference type="Pfam" id="PF13426">
    <property type="entry name" value="PAS_9"/>
    <property type="match status" value="1"/>
</dbReference>
<dbReference type="SMART" id="SM00086">
    <property type="entry name" value="PAC"/>
    <property type="match status" value="3"/>
</dbReference>
<sequence>MNRQIKRFSEGEIEWIKQFSAVVTDGIFLMKVKKEQTAHLFIYEYMNKPAMELARLSRRDIGSKLRDSNSIGHAQFLREHYLRVLETNDIVTYKDNVMLPNGQYEARTQLIPVYNIGNEITYIVGVTVNVTQLSEKSDDVKYLNRLFSTYMDTTDNGVAMIDFTGRFLVTNESFIRLFGYTKGELLNLKLEEFQPQLKDKFTRFCQLLKKGEKIHNLTLELTKKSAEILYTTISFTPIPNEHQEFVAFAVIIHNITDEIETKRKLTATQDRYRLIAEHTQDLVNIIDANGIITYASPSHLPTLGYDPASLVGNWVLNHVHEDDKKELGKILAKTKKVKKSLLTEFRIIKKSGRAIWVESNIKPVKNKDGSLRQIVTASRDITNRVKAEEKLKRLALTDYLTGLPNKREFINELTSEKKKIDNGISKYMAVCYIDGDEFKKINDECGHDIGDKFLIKIGERLKETIPLGNFVARIGGDEFAVLLKKIDGAEEAVIIAKSIISRMSSPVKIDDYTFTNTLSIGISIYPTDDTDIDGILLKADQALYEAKKNGKNTYCSYA</sequence>
<dbReference type="PANTHER" id="PTHR44757:SF2">
    <property type="entry name" value="BIOFILM ARCHITECTURE MAINTENANCE PROTEIN MBAA"/>
    <property type="match status" value="1"/>
</dbReference>
<dbReference type="KEGG" id="vil:CFK37_16590"/>
<dbReference type="PROSITE" id="PS50113">
    <property type="entry name" value="PAC"/>
    <property type="match status" value="2"/>
</dbReference>
<dbReference type="InterPro" id="IPR052155">
    <property type="entry name" value="Biofilm_reg_signaling"/>
</dbReference>
<dbReference type="SMART" id="SM00267">
    <property type="entry name" value="GGDEF"/>
    <property type="match status" value="1"/>
</dbReference>
<dbReference type="InterPro" id="IPR043128">
    <property type="entry name" value="Rev_trsase/Diguanyl_cyclase"/>
</dbReference>
<dbReference type="OrthoDB" id="9759607at2"/>
<protein>
    <recommendedName>
        <fullName evidence="6">Diguanylate cyclase</fullName>
    </recommendedName>
</protein>
<dbReference type="SUPFAM" id="SSF55785">
    <property type="entry name" value="PYP-like sensor domain (PAS domain)"/>
    <property type="match status" value="2"/>
</dbReference>
<dbReference type="CDD" id="cd00130">
    <property type="entry name" value="PAS"/>
    <property type="match status" value="2"/>
</dbReference>
<dbReference type="InterPro" id="IPR000700">
    <property type="entry name" value="PAS-assoc_C"/>
</dbReference>
<evidence type="ECO:0008006" key="6">
    <source>
        <dbReference type="Google" id="ProtNLM"/>
    </source>
</evidence>
<dbReference type="SMART" id="SM00091">
    <property type="entry name" value="PAS"/>
    <property type="match status" value="2"/>
</dbReference>
<evidence type="ECO:0000313" key="5">
    <source>
        <dbReference type="Proteomes" id="UP000198312"/>
    </source>
</evidence>
<dbReference type="PROSITE" id="PS50112">
    <property type="entry name" value="PAS"/>
    <property type="match status" value="2"/>
</dbReference>
<reference evidence="4 5" key="1">
    <citation type="submission" date="2017-07" db="EMBL/GenBank/DDBJ databases">
        <title>Virgibacillus sp. LM2416.</title>
        <authorList>
            <person name="Tak E.J."/>
            <person name="Bae J.-W."/>
        </authorList>
    </citation>
    <scope>NUCLEOTIDE SEQUENCE [LARGE SCALE GENOMIC DNA]</scope>
    <source>
        <strain evidence="4 5">LM2416</strain>
    </source>
</reference>
<dbReference type="PANTHER" id="PTHR44757">
    <property type="entry name" value="DIGUANYLATE CYCLASE DGCP"/>
    <property type="match status" value="1"/>
</dbReference>
<dbReference type="CDD" id="cd01949">
    <property type="entry name" value="GGDEF"/>
    <property type="match status" value="1"/>
</dbReference>
<dbReference type="InterPro" id="IPR029787">
    <property type="entry name" value="Nucleotide_cyclase"/>
</dbReference>
<dbReference type="NCBIfam" id="TIGR00254">
    <property type="entry name" value="GGDEF"/>
    <property type="match status" value="1"/>
</dbReference>
<feature type="domain" description="PAS" evidence="1">
    <location>
        <begin position="268"/>
        <end position="338"/>
    </location>
</feature>
<dbReference type="InterPro" id="IPR001610">
    <property type="entry name" value="PAC"/>
</dbReference>
<gene>
    <name evidence="4" type="ORF">CFK37_16590</name>
</gene>
<feature type="domain" description="GGDEF" evidence="3">
    <location>
        <begin position="426"/>
        <end position="558"/>
    </location>
</feature>
<evidence type="ECO:0000313" key="4">
    <source>
        <dbReference type="EMBL" id="ASK63659.1"/>
    </source>
</evidence>
<dbReference type="Proteomes" id="UP000198312">
    <property type="component" value="Chromosome"/>
</dbReference>
<dbReference type="Pfam" id="PF00990">
    <property type="entry name" value="GGDEF"/>
    <property type="match status" value="1"/>
</dbReference>
<dbReference type="Gene3D" id="3.30.450.20">
    <property type="entry name" value="PAS domain"/>
    <property type="match status" value="2"/>
</dbReference>
<keyword evidence="5" id="KW-1185">Reference proteome</keyword>
<evidence type="ECO:0000259" key="3">
    <source>
        <dbReference type="PROSITE" id="PS50887"/>
    </source>
</evidence>
<dbReference type="PROSITE" id="PS50887">
    <property type="entry name" value="GGDEF"/>
    <property type="match status" value="1"/>
</dbReference>
<dbReference type="InterPro" id="IPR000014">
    <property type="entry name" value="PAS"/>
</dbReference>
<evidence type="ECO:0000259" key="2">
    <source>
        <dbReference type="PROSITE" id="PS50113"/>
    </source>
</evidence>
<organism evidence="4 5">
    <name type="scientific">Virgibacillus phasianinus</name>
    <dbReference type="NCBI Taxonomy" id="2017483"/>
    <lineage>
        <taxon>Bacteria</taxon>
        <taxon>Bacillati</taxon>
        <taxon>Bacillota</taxon>
        <taxon>Bacilli</taxon>
        <taxon>Bacillales</taxon>
        <taxon>Bacillaceae</taxon>
        <taxon>Virgibacillus</taxon>
    </lineage>
</organism>
<feature type="domain" description="PAC" evidence="2">
    <location>
        <begin position="215"/>
        <end position="267"/>
    </location>
</feature>
<name>A0A220U6A5_9BACI</name>
<dbReference type="InterPro" id="IPR035965">
    <property type="entry name" value="PAS-like_dom_sf"/>
</dbReference>